<dbReference type="CDD" id="cd02440">
    <property type="entry name" value="AdoMet_MTases"/>
    <property type="match status" value="1"/>
</dbReference>
<dbReference type="Gene3D" id="3.40.50.150">
    <property type="entry name" value="Vaccinia Virus protein VP39"/>
    <property type="match status" value="1"/>
</dbReference>
<dbReference type="GO" id="GO:0032259">
    <property type="term" value="P:methylation"/>
    <property type="evidence" value="ECO:0007669"/>
    <property type="project" value="UniProtKB-KW"/>
</dbReference>
<feature type="compositionally biased region" description="Basic residues" evidence="1">
    <location>
        <begin position="26"/>
        <end position="37"/>
    </location>
</feature>
<dbReference type="GO" id="GO:0008168">
    <property type="term" value="F:methyltransferase activity"/>
    <property type="evidence" value="ECO:0007669"/>
    <property type="project" value="UniProtKB-KW"/>
</dbReference>
<proteinExistence type="predicted"/>
<name>A0A1X2IK32_9FUNG</name>
<dbReference type="Pfam" id="PF13649">
    <property type="entry name" value="Methyltransf_25"/>
    <property type="match status" value="1"/>
</dbReference>
<dbReference type="OrthoDB" id="2013972at2759"/>
<keyword evidence="3" id="KW-0489">Methyltransferase</keyword>
<dbReference type="PANTHER" id="PTHR43591">
    <property type="entry name" value="METHYLTRANSFERASE"/>
    <property type="match status" value="1"/>
</dbReference>
<feature type="region of interest" description="Disordered" evidence="1">
    <location>
        <begin position="24"/>
        <end position="61"/>
    </location>
</feature>
<dbReference type="Proteomes" id="UP000193560">
    <property type="component" value="Unassembled WGS sequence"/>
</dbReference>
<protein>
    <submittedName>
        <fullName evidence="3">S-adenosyl-L-methionine-dependent methyltransferase</fullName>
    </submittedName>
</protein>
<evidence type="ECO:0000256" key="1">
    <source>
        <dbReference type="SAM" id="MobiDB-lite"/>
    </source>
</evidence>
<evidence type="ECO:0000259" key="2">
    <source>
        <dbReference type="Pfam" id="PF13649"/>
    </source>
</evidence>
<dbReference type="SUPFAM" id="SSF53335">
    <property type="entry name" value="S-adenosyl-L-methionine-dependent methyltransferases"/>
    <property type="match status" value="1"/>
</dbReference>
<accession>A0A1X2IK32</accession>
<dbReference type="InterPro" id="IPR041698">
    <property type="entry name" value="Methyltransf_25"/>
</dbReference>
<evidence type="ECO:0000313" key="4">
    <source>
        <dbReference type="Proteomes" id="UP000193560"/>
    </source>
</evidence>
<feature type="region of interest" description="Disordered" evidence="1">
    <location>
        <begin position="205"/>
        <end position="277"/>
    </location>
</feature>
<feature type="domain" description="Methyltransferase" evidence="2">
    <location>
        <begin position="327"/>
        <end position="418"/>
    </location>
</feature>
<sequence length="646" mass="73231">MNEGDGVVGRMKTQIFRMLGRPTGQCHHHHIVHKKTNQHSPTTPTPPSPEKKHRRPSSADNICIDGRRYNNYNRIYSLPNDDIEIDRLLNNHFLVKHSFGSNYSAPVTELLSSNTSKNCALSGFRSGTTSPPLQSCISNNASPTSRSACGDDGLKHCSSSDSLVSNTMGAPLTTCKTDPSSHSTTSLTGYFRKLTTLGHRHRDMSHHSLLSSIQQTSTDSPAAVTPTATTTRTTTRTASPEISLTKSPTASSPSSPPPPSSLLPKSRTPTRTSTCPDETQLISSTLDQRRSYSESDLLQCQHQQHYNTCEPRLESCLIYPNTNVTRVLDVACGSGVWILEMAHEFPNTEFYGFDLSEMYPTTIRPKNTFFCLFDMSHGFPYPDEYFDFIRMHDVHTCFPSADTEFIMREIRRCLKKGGYTELREMDFIIYDPGPTTAMFTSKDSLTATKLQKYYDVDIQWPRMIRKYLTMIKLVDVHSRVVPLVYCNHSQQNTSIDEMCYRYWNDRFDAYRRLFWQIFGGGDDIKTHHQLDQYIQQMMKEMLDRSSYCQYYMAWGRKPLVDENSDANATTTTLTTTTDDDDDPDAVVAAAANTMPHNTQTEDERHLKLINHKMDVNGKKVARPNVLRMTSDTYGHEISEFTDGFTD</sequence>
<dbReference type="EMBL" id="MCGE01000009">
    <property type="protein sequence ID" value="ORZ17916.1"/>
    <property type="molecule type" value="Genomic_DNA"/>
</dbReference>
<dbReference type="AlphaFoldDB" id="A0A1X2IK32"/>
<keyword evidence="3" id="KW-0808">Transferase</keyword>
<dbReference type="PANTHER" id="PTHR43591:SF105">
    <property type="entry name" value="METHYLTRANSFERASE DOMAIN-CONTAINING PROTEIN-RELATED"/>
    <property type="match status" value="1"/>
</dbReference>
<dbReference type="InterPro" id="IPR029063">
    <property type="entry name" value="SAM-dependent_MTases_sf"/>
</dbReference>
<comment type="caution">
    <text evidence="3">The sequence shown here is derived from an EMBL/GenBank/DDBJ whole genome shotgun (WGS) entry which is preliminary data.</text>
</comment>
<reference evidence="3 4" key="1">
    <citation type="submission" date="2016-07" db="EMBL/GenBank/DDBJ databases">
        <title>Pervasive Adenine N6-methylation of Active Genes in Fungi.</title>
        <authorList>
            <consortium name="DOE Joint Genome Institute"/>
            <person name="Mondo S.J."/>
            <person name="Dannebaum R.O."/>
            <person name="Kuo R.C."/>
            <person name="Labutti K."/>
            <person name="Haridas S."/>
            <person name="Kuo A."/>
            <person name="Salamov A."/>
            <person name="Ahrendt S.R."/>
            <person name="Lipzen A."/>
            <person name="Sullivan W."/>
            <person name="Andreopoulos W.B."/>
            <person name="Clum A."/>
            <person name="Lindquist E."/>
            <person name="Daum C."/>
            <person name="Ramamoorthy G.K."/>
            <person name="Gryganskyi A."/>
            <person name="Culley D."/>
            <person name="Magnuson J.K."/>
            <person name="James T.Y."/>
            <person name="O'Malley M.A."/>
            <person name="Stajich J.E."/>
            <person name="Spatafora J.W."/>
            <person name="Visel A."/>
            <person name="Grigoriev I.V."/>
        </authorList>
    </citation>
    <scope>NUCLEOTIDE SEQUENCE [LARGE SCALE GENOMIC DNA]</scope>
    <source>
        <strain evidence="3 4">NRRL 1336</strain>
    </source>
</reference>
<organism evidence="3 4">
    <name type="scientific">Absidia repens</name>
    <dbReference type="NCBI Taxonomy" id="90262"/>
    <lineage>
        <taxon>Eukaryota</taxon>
        <taxon>Fungi</taxon>
        <taxon>Fungi incertae sedis</taxon>
        <taxon>Mucoromycota</taxon>
        <taxon>Mucoromycotina</taxon>
        <taxon>Mucoromycetes</taxon>
        <taxon>Mucorales</taxon>
        <taxon>Cunninghamellaceae</taxon>
        <taxon>Absidia</taxon>
    </lineage>
</organism>
<keyword evidence="4" id="KW-1185">Reference proteome</keyword>
<feature type="compositionally biased region" description="Low complexity" evidence="1">
    <location>
        <begin position="216"/>
        <end position="253"/>
    </location>
</feature>
<gene>
    <name evidence="3" type="ORF">BCR42DRAFT_412766</name>
</gene>
<evidence type="ECO:0000313" key="3">
    <source>
        <dbReference type="EMBL" id="ORZ17916.1"/>
    </source>
</evidence>
<dbReference type="STRING" id="90262.A0A1X2IK32"/>